<dbReference type="RefSeq" id="WP_091017140.1">
    <property type="nucleotide sequence ID" value="NZ_CP041745.1"/>
</dbReference>
<sequence length="230" mass="26065">MNQIKTSELEKIAEDIWVSKAPHSFLGLHVDTRMTVIRLSSGKVLLHSPVPITPELRAPIDAIGPVGHIVCPNLFHHVYAQQALTTYPDARLHGPAKLHRKRRDLHFDAVLSEEPDPDWRSDLVSITIVGSMLRETVFYHPASKTLITSDLVENFKAHSHWLTRGYLKLNGMLGNVTWPPMMRVVYTNRRAARESIARILALPFERVVVAHGDVITDNARETLRKGLEWL</sequence>
<dbReference type="STRING" id="420953.SAMN05192543_108116"/>
<gene>
    <name evidence="1" type="ORF">SAMN05192543_108116</name>
</gene>
<evidence type="ECO:0008006" key="3">
    <source>
        <dbReference type="Google" id="ProtNLM"/>
    </source>
</evidence>
<reference evidence="1 2" key="1">
    <citation type="submission" date="2016-10" db="EMBL/GenBank/DDBJ databases">
        <authorList>
            <person name="de Groot N.N."/>
        </authorList>
    </citation>
    <scope>NUCLEOTIDE SEQUENCE [LARGE SCALE GENOMIC DNA]</scope>
    <source>
        <strain evidence="1 2">LMG 23650</strain>
    </source>
</reference>
<dbReference type="EMBL" id="FOQU01000008">
    <property type="protein sequence ID" value="SFJ55807.1"/>
    <property type="molecule type" value="Genomic_DNA"/>
</dbReference>
<keyword evidence="2" id="KW-1185">Reference proteome</keyword>
<dbReference type="Pfam" id="PF14234">
    <property type="entry name" value="DUF4336"/>
    <property type="match status" value="1"/>
</dbReference>
<organism evidence="1 2">
    <name type="scientific">Paraburkholderia megapolitana</name>
    <dbReference type="NCBI Taxonomy" id="420953"/>
    <lineage>
        <taxon>Bacteria</taxon>
        <taxon>Pseudomonadati</taxon>
        <taxon>Pseudomonadota</taxon>
        <taxon>Betaproteobacteria</taxon>
        <taxon>Burkholderiales</taxon>
        <taxon>Burkholderiaceae</taxon>
        <taxon>Paraburkholderia</taxon>
    </lineage>
</organism>
<evidence type="ECO:0000313" key="1">
    <source>
        <dbReference type="EMBL" id="SFJ55807.1"/>
    </source>
</evidence>
<dbReference type="OrthoDB" id="450111at2"/>
<dbReference type="PANTHER" id="PTHR33835">
    <property type="entry name" value="YALI0C07656P"/>
    <property type="match status" value="1"/>
</dbReference>
<dbReference type="PANTHER" id="PTHR33835:SF1">
    <property type="entry name" value="METALLO-BETA-LACTAMASE DOMAIN-CONTAINING PROTEIN"/>
    <property type="match status" value="1"/>
</dbReference>
<dbReference type="AlphaFoldDB" id="A0A1I3SE49"/>
<protein>
    <recommendedName>
        <fullName evidence="3">DUF4336 domain-containing protein</fullName>
    </recommendedName>
</protein>
<dbReference type="Proteomes" id="UP000199548">
    <property type="component" value="Unassembled WGS sequence"/>
</dbReference>
<accession>A0A1I3SE49</accession>
<dbReference type="InterPro" id="IPR025638">
    <property type="entry name" value="DUF4336"/>
</dbReference>
<dbReference type="SUPFAM" id="SSF56281">
    <property type="entry name" value="Metallo-hydrolase/oxidoreductase"/>
    <property type="match status" value="1"/>
</dbReference>
<proteinExistence type="predicted"/>
<evidence type="ECO:0000313" key="2">
    <source>
        <dbReference type="Proteomes" id="UP000199548"/>
    </source>
</evidence>
<dbReference type="Gene3D" id="3.60.15.10">
    <property type="entry name" value="Ribonuclease Z/Hydroxyacylglutathione hydrolase-like"/>
    <property type="match status" value="1"/>
</dbReference>
<name>A0A1I3SE49_9BURK</name>
<dbReference type="InterPro" id="IPR036866">
    <property type="entry name" value="RibonucZ/Hydroxyglut_hydro"/>
</dbReference>